<dbReference type="EMBL" id="LO018304">
    <property type="protein sequence ID" value="CUM60878.1"/>
    <property type="molecule type" value="Genomic_DNA"/>
</dbReference>
<dbReference type="PANTHER" id="PTHR32176">
    <property type="entry name" value="XYLOSE ISOMERASE"/>
    <property type="match status" value="1"/>
</dbReference>
<dbReference type="PANTHER" id="PTHR32176:SF92">
    <property type="entry name" value="XYLOSE ISOMERASE"/>
    <property type="match status" value="1"/>
</dbReference>
<dbReference type="CDD" id="cd07199">
    <property type="entry name" value="Pat17_PNPLA8_PNPLA9_like"/>
    <property type="match status" value="1"/>
</dbReference>
<sequence length="371" mass="41874">MFEKPRRILSFDGGGIRGLLTAAMLEEVEDKLKAINPDKELREYFDIIAGTSSGSIIALAVAQGISAREIRSFFKCDGDRIFPDPKSTVFSLIQRFLEQDLDWTTFNPFNILDVDNENIKKISTQPVYDGKGLEEVLRERFSEQLFGELKPLLIIPSYDVYNRRAMIFKNNDDLYKSVPIWEICKASCSAPVAFPAHLIDNDNFIYGVQKQAKEAKKLGKKSNLKVPNEGLPFIDGGLVANNPVLCAIAECRKVFKQLPNLVVSFGVGAGLHRITIRQSQGWGAFNWASIIRSIPLMDVFADGSTDATDYIAEQLLEHETDYVRFQSFFTEDVSTFSADEKNMMVLEESVADYITTKDYQDKMQKIVQELT</sequence>
<evidence type="ECO:0000256" key="2">
    <source>
        <dbReference type="ARBA" id="ARBA00023098"/>
    </source>
</evidence>
<gene>
    <name evidence="5" type="ORF">PLAM_2912</name>
</gene>
<evidence type="ECO:0000259" key="4">
    <source>
        <dbReference type="PROSITE" id="PS51635"/>
    </source>
</evidence>
<dbReference type="GO" id="GO:0047372">
    <property type="term" value="F:monoacylglycerol lipase activity"/>
    <property type="evidence" value="ECO:0007669"/>
    <property type="project" value="TreeGrafter"/>
</dbReference>
<feature type="short sequence motif" description="DGA/G" evidence="3">
    <location>
        <begin position="235"/>
        <end position="237"/>
    </location>
</feature>
<evidence type="ECO:0000256" key="1">
    <source>
        <dbReference type="ARBA" id="ARBA00010240"/>
    </source>
</evidence>
<evidence type="ECO:0000256" key="3">
    <source>
        <dbReference type="PROSITE-ProRule" id="PRU01161"/>
    </source>
</evidence>
<dbReference type="InterPro" id="IPR002641">
    <property type="entry name" value="PNPLA_dom"/>
</dbReference>
<keyword evidence="2 3" id="KW-0443">Lipid metabolism</keyword>
<feature type="domain" description="PNPLA" evidence="4">
    <location>
        <begin position="9"/>
        <end position="248"/>
    </location>
</feature>
<keyword evidence="3" id="KW-0442">Lipid degradation</keyword>
<dbReference type="RefSeq" id="WP_235765622.1">
    <property type="nucleotide sequence ID" value="NZ_JBIIEP010000001.1"/>
</dbReference>
<feature type="active site" description="Proton acceptor" evidence="3">
    <location>
        <position position="235"/>
    </location>
</feature>
<feature type="short sequence motif" description="GXGXXG" evidence="3">
    <location>
        <begin position="13"/>
        <end position="18"/>
    </location>
</feature>
<dbReference type="GO" id="GO:0016042">
    <property type="term" value="P:lipid catabolic process"/>
    <property type="evidence" value="ECO:0007669"/>
    <property type="project" value="UniProtKB-UniRule"/>
</dbReference>
<organism evidence="5">
    <name type="scientific">Planktothrix agardhii</name>
    <name type="common">Oscillatoria agardhii</name>
    <dbReference type="NCBI Taxonomy" id="1160"/>
    <lineage>
        <taxon>Bacteria</taxon>
        <taxon>Bacillati</taxon>
        <taxon>Cyanobacteriota</taxon>
        <taxon>Cyanophyceae</taxon>
        <taxon>Oscillatoriophycideae</taxon>
        <taxon>Oscillatoriales</taxon>
        <taxon>Microcoleaceae</taxon>
        <taxon>Planktothrix</taxon>
    </lineage>
</organism>
<reference evidence="5" key="1">
    <citation type="submission" date="2015-09" db="EMBL/GenBank/DDBJ databases">
        <authorList>
            <person name="Jackson K.R."/>
            <person name="Lunt B.L."/>
            <person name="Fisher J.N.B."/>
            <person name="Gardner A.V."/>
            <person name="Bailey M.E."/>
            <person name="Deus L.M."/>
            <person name="Earl A.S."/>
            <person name="Gibby P.D."/>
            <person name="Hartmann K.A."/>
            <person name="Liu J.E."/>
            <person name="Manci A.M."/>
            <person name="Nielsen D.A."/>
            <person name="Solomon M.B."/>
            <person name="Breakwell D.P."/>
            <person name="Burnett S.H."/>
            <person name="Grose J.H."/>
        </authorList>
    </citation>
    <scope>NUCLEOTIDE SEQUENCE</scope>
    <source>
        <strain evidence="5">7805</strain>
    </source>
</reference>
<dbReference type="SUPFAM" id="SSF52151">
    <property type="entry name" value="FabD/lysophospholipase-like"/>
    <property type="match status" value="1"/>
</dbReference>
<evidence type="ECO:0000313" key="5">
    <source>
        <dbReference type="EMBL" id="CUM60878.1"/>
    </source>
</evidence>
<dbReference type="Gene3D" id="3.40.1090.10">
    <property type="entry name" value="Cytosolic phospholipase A2 catalytic domain"/>
    <property type="match status" value="1"/>
</dbReference>
<dbReference type="InterPro" id="IPR016035">
    <property type="entry name" value="Acyl_Trfase/lysoPLipase"/>
</dbReference>
<feature type="active site" description="Nucleophile" evidence="3">
    <location>
        <position position="52"/>
    </location>
</feature>
<proteinExistence type="inferred from homology"/>
<keyword evidence="3" id="KW-0378">Hydrolase</keyword>
<accession>A0A1J1JHD0</accession>
<comment type="similarity">
    <text evidence="1">Belongs to the patatin family.</text>
</comment>
<protein>
    <submittedName>
        <fullName evidence="5">Putative Patatin</fullName>
    </submittedName>
</protein>
<dbReference type="Pfam" id="PF01734">
    <property type="entry name" value="Patatin"/>
    <property type="match status" value="1"/>
</dbReference>
<feature type="short sequence motif" description="GXSXG" evidence="3">
    <location>
        <begin position="50"/>
        <end position="54"/>
    </location>
</feature>
<dbReference type="GO" id="GO:0004620">
    <property type="term" value="F:phospholipase activity"/>
    <property type="evidence" value="ECO:0007669"/>
    <property type="project" value="TreeGrafter"/>
</dbReference>
<name>A0A1J1JHD0_PLAAG</name>
<dbReference type="PROSITE" id="PS51635">
    <property type="entry name" value="PNPLA"/>
    <property type="match status" value="1"/>
</dbReference>
<dbReference type="AlphaFoldDB" id="A0A1J1JHD0"/>